<dbReference type="GO" id="GO:0009253">
    <property type="term" value="P:peptidoglycan catabolic process"/>
    <property type="evidence" value="ECO:0007669"/>
    <property type="project" value="InterPro"/>
</dbReference>
<keyword evidence="1" id="KW-0378">Hydrolase</keyword>
<proteinExistence type="predicted"/>
<dbReference type="SUPFAM" id="SSF53187">
    <property type="entry name" value="Zn-dependent exopeptidases"/>
    <property type="match status" value="1"/>
</dbReference>
<dbReference type="Proteomes" id="UP000198945">
    <property type="component" value="Unassembled WGS sequence"/>
</dbReference>
<name>A0A1G8PRR0_9FIRM</name>
<dbReference type="GO" id="GO:0008745">
    <property type="term" value="F:N-acetylmuramoyl-L-alanine amidase activity"/>
    <property type="evidence" value="ECO:0007669"/>
    <property type="project" value="InterPro"/>
</dbReference>
<dbReference type="CDD" id="cd02696">
    <property type="entry name" value="MurNAc-LAA"/>
    <property type="match status" value="1"/>
</dbReference>
<evidence type="ECO:0000256" key="1">
    <source>
        <dbReference type="ARBA" id="ARBA00022801"/>
    </source>
</evidence>
<reference evidence="3 4" key="1">
    <citation type="submission" date="2016-10" db="EMBL/GenBank/DDBJ databases">
        <authorList>
            <person name="de Groot N.N."/>
        </authorList>
    </citation>
    <scope>NUCLEOTIDE SEQUENCE [LARGE SCALE GENOMIC DNA]</scope>
    <source>
        <strain evidence="3 4">WG7</strain>
    </source>
</reference>
<protein>
    <submittedName>
        <fullName evidence="3">N-acetylmuramoyl-L-alanine amidase</fullName>
    </submittedName>
</protein>
<dbReference type="RefSeq" id="WP_089716389.1">
    <property type="nucleotide sequence ID" value="NZ_FNEH01000021.1"/>
</dbReference>
<dbReference type="Gene3D" id="3.40.630.40">
    <property type="entry name" value="Zn-dependent exopeptidases"/>
    <property type="match status" value="1"/>
</dbReference>
<dbReference type="GO" id="GO:0030288">
    <property type="term" value="C:outer membrane-bounded periplasmic space"/>
    <property type="evidence" value="ECO:0007669"/>
    <property type="project" value="TreeGrafter"/>
</dbReference>
<feature type="domain" description="MurNAc-LAA" evidence="2">
    <location>
        <begin position="75"/>
        <end position="190"/>
    </location>
</feature>
<evidence type="ECO:0000259" key="2">
    <source>
        <dbReference type="SMART" id="SM00646"/>
    </source>
</evidence>
<dbReference type="PANTHER" id="PTHR30404:SF0">
    <property type="entry name" value="N-ACETYLMURAMOYL-L-ALANINE AMIDASE AMIC"/>
    <property type="match status" value="1"/>
</dbReference>
<sequence length="197" mass="22022">MNIAVFAGHGGSDPGAVDPIELEENDGIYQDDIYSEESDINLAAALILQPMLEQNGHEVLMARTEDVYVNLYDRVDMANEYDVDLVISLHANAASNSTAAGIETLYYSSTRFTSRKGKRLAALVQKRLIAVTDTPDRGIKGKEKIWVLRKTDMPAILVEMGFITNLREEKLLNEREYLYLLMEAVAEGVEDYLKESS</sequence>
<dbReference type="Pfam" id="PF01520">
    <property type="entry name" value="Amidase_3"/>
    <property type="match status" value="1"/>
</dbReference>
<accession>A0A1G8PRR0</accession>
<dbReference type="EMBL" id="FNEH01000021">
    <property type="protein sequence ID" value="SDI95153.1"/>
    <property type="molecule type" value="Genomic_DNA"/>
</dbReference>
<dbReference type="InterPro" id="IPR002508">
    <property type="entry name" value="MurNAc-LAA_cat"/>
</dbReference>
<evidence type="ECO:0000313" key="4">
    <source>
        <dbReference type="Proteomes" id="UP000198945"/>
    </source>
</evidence>
<gene>
    <name evidence="3" type="ORF">SAMN04515654_1218</name>
</gene>
<dbReference type="InterPro" id="IPR050695">
    <property type="entry name" value="N-acetylmuramoyl_amidase_3"/>
</dbReference>
<dbReference type="SMART" id="SM00646">
    <property type="entry name" value="Ami_3"/>
    <property type="match status" value="1"/>
</dbReference>
<dbReference type="PANTHER" id="PTHR30404">
    <property type="entry name" value="N-ACETYLMURAMOYL-L-ALANINE AMIDASE"/>
    <property type="match status" value="1"/>
</dbReference>
<organism evidence="3 4">
    <name type="scientific">Halanaerobium congolense</name>
    <dbReference type="NCBI Taxonomy" id="54121"/>
    <lineage>
        <taxon>Bacteria</taxon>
        <taxon>Bacillati</taxon>
        <taxon>Bacillota</taxon>
        <taxon>Clostridia</taxon>
        <taxon>Halanaerobiales</taxon>
        <taxon>Halanaerobiaceae</taxon>
        <taxon>Halanaerobium</taxon>
    </lineage>
</organism>
<evidence type="ECO:0000313" key="3">
    <source>
        <dbReference type="EMBL" id="SDI95153.1"/>
    </source>
</evidence>
<dbReference type="AlphaFoldDB" id="A0A1G8PRR0"/>